<name>A0ABR1GB83_AURAN</name>
<keyword evidence="7" id="KW-1185">Reference proteome</keyword>
<dbReference type="PANTHER" id="PTHR46858:SF5">
    <property type="entry name" value="E3 UBIQUITIN-PROTEIN LIGASE APD1-RELATED"/>
    <property type="match status" value="1"/>
</dbReference>
<evidence type="ECO:0000256" key="3">
    <source>
        <dbReference type="ARBA" id="ARBA00022833"/>
    </source>
</evidence>
<dbReference type="Proteomes" id="UP001363151">
    <property type="component" value="Unassembled WGS sequence"/>
</dbReference>
<evidence type="ECO:0000256" key="1">
    <source>
        <dbReference type="ARBA" id="ARBA00022723"/>
    </source>
</evidence>
<dbReference type="PROSITE" id="PS50089">
    <property type="entry name" value="ZF_RING_2"/>
    <property type="match status" value="1"/>
</dbReference>
<dbReference type="SUPFAM" id="SSF57850">
    <property type="entry name" value="RING/U-box"/>
    <property type="match status" value="1"/>
</dbReference>
<evidence type="ECO:0000313" key="7">
    <source>
        <dbReference type="Proteomes" id="UP001363151"/>
    </source>
</evidence>
<dbReference type="PANTHER" id="PTHR46858">
    <property type="entry name" value="OS05G0521000 PROTEIN"/>
    <property type="match status" value="1"/>
</dbReference>
<proteinExistence type="predicted"/>
<accession>A0ABR1GB83</accession>
<comment type="caution">
    <text evidence="6">The sequence shown here is derived from an EMBL/GenBank/DDBJ whole genome shotgun (WGS) entry which is preliminary data.</text>
</comment>
<dbReference type="Gene3D" id="3.30.40.10">
    <property type="entry name" value="Zinc/RING finger domain, C3HC4 (zinc finger)"/>
    <property type="match status" value="1"/>
</dbReference>
<keyword evidence="1" id="KW-0479">Metal-binding</keyword>
<gene>
    <name evidence="6" type="ORF">SO694_00007516</name>
</gene>
<feature type="domain" description="RING-type" evidence="5">
    <location>
        <begin position="336"/>
        <end position="375"/>
    </location>
</feature>
<evidence type="ECO:0000256" key="4">
    <source>
        <dbReference type="PROSITE-ProRule" id="PRU00175"/>
    </source>
</evidence>
<evidence type="ECO:0000256" key="2">
    <source>
        <dbReference type="ARBA" id="ARBA00022771"/>
    </source>
</evidence>
<dbReference type="InterPro" id="IPR013083">
    <property type="entry name" value="Znf_RING/FYVE/PHD"/>
</dbReference>
<dbReference type="SMART" id="SM00184">
    <property type="entry name" value="RING"/>
    <property type="match status" value="1"/>
</dbReference>
<reference evidence="6 7" key="1">
    <citation type="submission" date="2024-03" db="EMBL/GenBank/DDBJ databases">
        <title>Aureococcus anophagefferens CCMP1851 and Kratosvirus quantuckense: Draft genome of a second virus-susceptible host strain in the model system.</title>
        <authorList>
            <person name="Chase E."/>
            <person name="Truchon A.R."/>
            <person name="Schepens W."/>
            <person name="Wilhelm S.W."/>
        </authorList>
    </citation>
    <scope>NUCLEOTIDE SEQUENCE [LARGE SCALE GENOMIC DNA]</scope>
    <source>
        <strain evidence="6 7">CCMP1851</strain>
    </source>
</reference>
<dbReference type="InterPro" id="IPR001841">
    <property type="entry name" value="Znf_RING"/>
</dbReference>
<evidence type="ECO:0000259" key="5">
    <source>
        <dbReference type="PROSITE" id="PS50089"/>
    </source>
</evidence>
<dbReference type="EMBL" id="JBBJCI010000037">
    <property type="protein sequence ID" value="KAK7250366.1"/>
    <property type="molecule type" value="Genomic_DNA"/>
</dbReference>
<dbReference type="Pfam" id="PF13920">
    <property type="entry name" value="zf-C3HC4_3"/>
    <property type="match status" value="1"/>
</dbReference>
<protein>
    <recommendedName>
        <fullName evidence="5">RING-type domain-containing protein</fullName>
    </recommendedName>
</protein>
<keyword evidence="3" id="KW-0862">Zinc</keyword>
<sequence length="387" mass="41829">MRRTLRGPALTIEPNSVVRIRFLKATTFVLALLALIAAACAAAADGRHHREVLRCTRHASRSKRLEDNDCVLTETPRGVDRLFEKRRRSSFEIAGAELRLEIDESGGEHVVHVFDDAARAADALEAVQAYLGASARDTGAPVSLALRFDDSGADEVLVFLCLVLLACAMARPALETTTFDTTTEVVSIKRRNLFGVVTFDLCVAFENVDALAVTEHGAHHLAVARPPEATPDDLLATLASANRIHGAPLPGVIRAAARVGARREYGLRLSLNAFGGKQPETADFVRRCLDVDLSFGDKFADSAALKRAVEAANASLLAAFANESARPAKPVESSECAVCLVHRKDAVLAPCGHMCACFRCATRLHRQQDKCPICRATIEHVVKVYTT</sequence>
<evidence type="ECO:0000313" key="6">
    <source>
        <dbReference type="EMBL" id="KAK7250366.1"/>
    </source>
</evidence>
<organism evidence="6 7">
    <name type="scientific">Aureococcus anophagefferens</name>
    <name type="common">Harmful bloom alga</name>
    <dbReference type="NCBI Taxonomy" id="44056"/>
    <lineage>
        <taxon>Eukaryota</taxon>
        <taxon>Sar</taxon>
        <taxon>Stramenopiles</taxon>
        <taxon>Ochrophyta</taxon>
        <taxon>Pelagophyceae</taxon>
        <taxon>Pelagomonadales</taxon>
        <taxon>Pelagomonadaceae</taxon>
        <taxon>Aureococcus</taxon>
    </lineage>
</organism>
<keyword evidence="2 4" id="KW-0863">Zinc-finger</keyword>